<comment type="caution">
    <text evidence="2">The sequence shown here is derived from an EMBL/GenBank/DDBJ whole genome shotgun (WGS) entry which is preliminary data.</text>
</comment>
<gene>
    <name evidence="2" type="ORF">T01_12349</name>
</gene>
<dbReference type="Pfam" id="PF22938">
    <property type="entry name" value="Integrase_p58_C"/>
    <property type="match status" value="1"/>
</dbReference>
<evidence type="ECO:0000259" key="1">
    <source>
        <dbReference type="Pfam" id="PF22938"/>
    </source>
</evidence>
<reference evidence="2 3" key="1">
    <citation type="submission" date="2015-01" db="EMBL/GenBank/DDBJ databases">
        <title>Evolution of Trichinella species and genotypes.</title>
        <authorList>
            <person name="Korhonen P.K."/>
            <person name="Edoardo P."/>
            <person name="Giuseppe L.R."/>
            <person name="Gasser R.B."/>
        </authorList>
    </citation>
    <scope>NUCLEOTIDE SEQUENCE [LARGE SCALE GENOMIC DNA]</scope>
    <source>
        <strain evidence="2">ISS3</strain>
    </source>
</reference>
<organism evidence="2 3">
    <name type="scientific">Trichinella spiralis</name>
    <name type="common">Trichina worm</name>
    <dbReference type="NCBI Taxonomy" id="6334"/>
    <lineage>
        <taxon>Eukaryota</taxon>
        <taxon>Metazoa</taxon>
        <taxon>Ecdysozoa</taxon>
        <taxon>Nematoda</taxon>
        <taxon>Enoplea</taxon>
        <taxon>Dorylaimia</taxon>
        <taxon>Trichinellida</taxon>
        <taxon>Trichinellidae</taxon>
        <taxon>Trichinella</taxon>
    </lineage>
</organism>
<dbReference type="GO" id="GO:0003676">
    <property type="term" value="F:nucleic acid binding"/>
    <property type="evidence" value="ECO:0007669"/>
    <property type="project" value="InterPro"/>
</dbReference>
<sequence length="170" mass="19995">MVDENPHQWDDMLPFVMLAHNSSVHESMGVTPVIALFGRELRLLLYMQIGNPPEQETEGLPEYNRVTRERIDRVHELVRDHLKTQQCRQKCLYDRHANETRFCLNDSVGLAVPRRQKLDRDWEGPYLIVEVMGSQTYRVRHQEQKRCSLVVHSARMKRYHARESAGDGPF</sequence>
<dbReference type="InterPro" id="IPR036397">
    <property type="entry name" value="RNaseH_sf"/>
</dbReference>
<dbReference type="Proteomes" id="UP000054776">
    <property type="component" value="Unassembled WGS sequence"/>
</dbReference>
<dbReference type="OrthoDB" id="425619at2759"/>
<protein>
    <recommendedName>
        <fullName evidence="1">Integrase p58-like C-terminal domain-containing protein</fullName>
    </recommendedName>
</protein>
<evidence type="ECO:0000313" key="2">
    <source>
        <dbReference type="EMBL" id="KRY26460.1"/>
    </source>
</evidence>
<dbReference type="InParanoid" id="A0A0V1AQA1"/>
<keyword evidence="3" id="KW-1185">Reference proteome</keyword>
<evidence type="ECO:0000313" key="3">
    <source>
        <dbReference type="Proteomes" id="UP000054776"/>
    </source>
</evidence>
<name>A0A0V1AQA1_TRISP</name>
<proteinExistence type="predicted"/>
<dbReference type="InterPro" id="IPR054465">
    <property type="entry name" value="Integrase_p58-like_C"/>
</dbReference>
<dbReference type="PANTHER" id="PTHR37984:SF15">
    <property type="entry name" value="INTEGRASE CATALYTIC DOMAIN-CONTAINING PROTEIN"/>
    <property type="match status" value="1"/>
</dbReference>
<dbReference type="Gene3D" id="3.30.420.10">
    <property type="entry name" value="Ribonuclease H-like superfamily/Ribonuclease H"/>
    <property type="match status" value="1"/>
</dbReference>
<dbReference type="InterPro" id="IPR050951">
    <property type="entry name" value="Retrovirus_Pol_polyprotein"/>
</dbReference>
<dbReference type="PANTHER" id="PTHR37984">
    <property type="entry name" value="PROTEIN CBG26694"/>
    <property type="match status" value="1"/>
</dbReference>
<dbReference type="EMBL" id="JYDH01000422">
    <property type="protein sequence ID" value="KRY26460.1"/>
    <property type="molecule type" value="Genomic_DNA"/>
</dbReference>
<feature type="domain" description="Integrase p58-like C-terminal" evidence="1">
    <location>
        <begin position="124"/>
        <end position="158"/>
    </location>
</feature>
<dbReference type="AlphaFoldDB" id="A0A0V1AQA1"/>
<accession>A0A0V1AQA1</accession>